<comment type="subcellular location">
    <subcellularLocation>
        <location evidence="1">Nucleus</location>
    </subcellularLocation>
</comment>
<evidence type="ECO:0000313" key="8">
    <source>
        <dbReference type="EMBL" id="KZT59235.1"/>
    </source>
</evidence>
<feature type="region of interest" description="Disordered" evidence="6">
    <location>
        <begin position="1"/>
        <end position="206"/>
    </location>
</feature>
<dbReference type="Pfam" id="PF00172">
    <property type="entry name" value="Zn_clus"/>
    <property type="match status" value="1"/>
</dbReference>
<evidence type="ECO:0000256" key="4">
    <source>
        <dbReference type="ARBA" id="ARBA00023163"/>
    </source>
</evidence>
<dbReference type="SUPFAM" id="SSF57701">
    <property type="entry name" value="Zn2/Cys6 DNA-binding domain"/>
    <property type="match status" value="1"/>
</dbReference>
<dbReference type="CDD" id="cd00067">
    <property type="entry name" value="GAL4"/>
    <property type="match status" value="1"/>
</dbReference>
<keyword evidence="2" id="KW-0805">Transcription regulation</keyword>
<dbReference type="PANTHER" id="PTHR31845:SF17">
    <property type="entry name" value="ZN(II)2CYS6 TRANSCRIPTION FACTOR (EUROFUNG)"/>
    <property type="match status" value="1"/>
</dbReference>
<dbReference type="SMART" id="SM00066">
    <property type="entry name" value="GAL4"/>
    <property type="match status" value="1"/>
</dbReference>
<feature type="compositionally biased region" description="Pro residues" evidence="6">
    <location>
        <begin position="101"/>
        <end position="112"/>
    </location>
</feature>
<proteinExistence type="predicted"/>
<dbReference type="Gene3D" id="4.10.240.10">
    <property type="entry name" value="Zn(2)-C6 fungal-type DNA-binding domain"/>
    <property type="match status" value="1"/>
</dbReference>
<accession>A0A165HFL8</accession>
<dbReference type="InterPro" id="IPR036864">
    <property type="entry name" value="Zn2-C6_fun-type_DNA-bd_sf"/>
</dbReference>
<dbReference type="EMBL" id="KV423942">
    <property type="protein sequence ID" value="KZT59235.1"/>
    <property type="molecule type" value="Genomic_DNA"/>
</dbReference>
<feature type="compositionally biased region" description="Low complexity" evidence="6">
    <location>
        <begin position="331"/>
        <end position="347"/>
    </location>
</feature>
<dbReference type="GO" id="GO:0000976">
    <property type="term" value="F:transcription cis-regulatory region binding"/>
    <property type="evidence" value="ECO:0007669"/>
    <property type="project" value="TreeGrafter"/>
</dbReference>
<feature type="compositionally biased region" description="Acidic residues" evidence="6">
    <location>
        <begin position="319"/>
        <end position="330"/>
    </location>
</feature>
<dbReference type="AlphaFoldDB" id="A0A165HFL8"/>
<dbReference type="InParanoid" id="A0A165HFL8"/>
<dbReference type="PROSITE" id="PS50048">
    <property type="entry name" value="ZN2_CY6_FUNGAL_2"/>
    <property type="match status" value="1"/>
</dbReference>
<keyword evidence="3" id="KW-0238">DNA-binding</keyword>
<keyword evidence="4" id="KW-0804">Transcription</keyword>
<evidence type="ECO:0000256" key="2">
    <source>
        <dbReference type="ARBA" id="ARBA00023015"/>
    </source>
</evidence>
<keyword evidence="5" id="KW-0539">Nucleus</keyword>
<evidence type="ECO:0000256" key="5">
    <source>
        <dbReference type="ARBA" id="ARBA00023242"/>
    </source>
</evidence>
<evidence type="ECO:0000313" key="9">
    <source>
        <dbReference type="Proteomes" id="UP000076842"/>
    </source>
</evidence>
<reference evidence="8 9" key="1">
    <citation type="journal article" date="2016" name="Mol. Biol. Evol.">
        <title>Comparative Genomics of Early-Diverging Mushroom-Forming Fungi Provides Insights into the Origins of Lignocellulose Decay Capabilities.</title>
        <authorList>
            <person name="Nagy L.G."/>
            <person name="Riley R."/>
            <person name="Tritt A."/>
            <person name="Adam C."/>
            <person name="Daum C."/>
            <person name="Floudas D."/>
            <person name="Sun H."/>
            <person name="Yadav J.S."/>
            <person name="Pangilinan J."/>
            <person name="Larsson K.H."/>
            <person name="Matsuura K."/>
            <person name="Barry K."/>
            <person name="Labutti K."/>
            <person name="Kuo R."/>
            <person name="Ohm R.A."/>
            <person name="Bhattacharya S.S."/>
            <person name="Shirouzu T."/>
            <person name="Yoshinaga Y."/>
            <person name="Martin F.M."/>
            <person name="Grigoriev I.V."/>
            <person name="Hibbett D.S."/>
        </authorList>
    </citation>
    <scope>NUCLEOTIDE SEQUENCE [LARGE SCALE GENOMIC DNA]</scope>
    <source>
        <strain evidence="8 9">HHB12733</strain>
    </source>
</reference>
<dbReference type="GO" id="GO:0008270">
    <property type="term" value="F:zinc ion binding"/>
    <property type="evidence" value="ECO:0007669"/>
    <property type="project" value="InterPro"/>
</dbReference>
<feature type="compositionally biased region" description="Polar residues" evidence="6">
    <location>
        <begin position="1"/>
        <end position="12"/>
    </location>
</feature>
<feature type="compositionally biased region" description="Pro residues" evidence="6">
    <location>
        <begin position="16"/>
        <end position="33"/>
    </location>
</feature>
<evidence type="ECO:0000259" key="7">
    <source>
        <dbReference type="PROSITE" id="PS50048"/>
    </source>
</evidence>
<evidence type="ECO:0000256" key="6">
    <source>
        <dbReference type="SAM" id="MobiDB-lite"/>
    </source>
</evidence>
<dbReference type="InterPro" id="IPR051089">
    <property type="entry name" value="prtT"/>
</dbReference>
<feature type="compositionally biased region" description="Low complexity" evidence="6">
    <location>
        <begin position="142"/>
        <end position="153"/>
    </location>
</feature>
<keyword evidence="9" id="KW-1185">Reference proteome</keyword>
<name>A0A165HFL8_9BASI</name>
<dbReference type="PANTHER" id="PTHR31845">
    <property type="entry name" value="FINGER DOMAIN PROTEIN, PUTATIVE-RELATED"/>
    <property type="match status" value="1"/>
</dbReference>
<dbReference type="InterPro" id="IPR001138">
    <property type="entry name" value="Zn2Cys6_DnaBD"/>
</dbReference>
<dbReference type="GO" id="GO:0005634">
    <property type="term" value="C:nucleus"/>
    <property type="evidence" value="ECO:0007669"/>
    <property type="project" value="UniProtKB-SubCell"/>
</dbReference>
<dbReference type="STRING" id="1353952.A0A165HFL8"/>
<feature type="compositionally biased region" description="Low complexity" evidence="6">
    <location>
        <begin position="367"/>
        <end position="377"/>
    </location>
</feature>
<feature type="domain" description="Zn(2)-C6 fungal-type" evidence="7">
    <location>
        <begin position="247"/>
        <end position="287"/>
    </location>
</feature>
<feature type="region of interest" description="Disordered" evidence="6">
    <location>
        <begin position="289"/>
        <end position="394"/>
    </location>
</feature>
<dbReference type="Proteomes" id="UP000076842">
    <property type="component" value="Unassembled WGS sequence"/>
</dbReference>
<organism evidence="8 9">
    <name type="scientific">Calocera cornea HHB12733</name>
    <dbReference type="NCBI Taxonomy" id="1353952"/>
    <lineage>
        <taxon>Eukaryota</taxon>
        <taxon>Fungi</taxon>
        <taxon>Dikarya</taxon>
        <taxon>Basidiomycota</taxon>
        <taxon>Agaricomycotina</taxon>
        <taxon>Dacrymycetes</taxon>
        <taxon>Dacrymycetales</taxon>
        <taxon>Dacrymycetaceae</taxon>
        <taxon>Calocera</taxon>
    </lineage>
</organism>
<gene>
    <name evidence="8" type="ORF">CALCODRAFT_481651</name>
</gene>
<evidence type="ECO:0000256" key="1">
    <source>
        <dbReference type="ARBA" id="ARBA00004123"/>
    </source>
</evidence>
<dbReference type="GO" id="GO:0000981">
    <property type="term" value="F:DNA-binding transcription factor activity, RNA polymerase II-specific"/>
    <property type="evidence" value="ECO:0007669"/>
    <property type="project" value="InterPro"/>
</dbReference>
<sequence>MSQPYRPSSSHSHPLPIRPAGPPGQHPGIPSPPQTGYGYGRPPSHGGPPSQRGPQGTVLPGIDELIRGMPRDQVPPGPSVAQGHPHHGQQHQQEPDYSRIPGPPSPPWPNPPRRNDSPQYAYSQGGAPPRGAPQSAQGGMYTPPSSGGSRPPTGQHPQGMQPGMPHMVPHGGQIPAGTSPLPFPSVTYATPLPASPNGSPGGAPPPHVQVLPNGIPLDGPYYLTSHPYTTIYFAPPNQFGPARNARACKKCRQRKVRCSAAGGLGFAPGEPGMKCERCERAGEECVFEERQVSRRRTQGSTGSGGSGRASGSSGRSVTAEDDDYDDDEESISTPTATTSTLRTPASSVASPAPRGSTKAQGPPPAPSSGAAGRGQAPMTAQQQAYYRTQSMPPK</sequence>
<protein>
    <recommendedName>
        <fullName evidence="7">Zn(2)-C6 fungal-type domain-containing protein</fullName>
    </recommendedName>
</protein>
<dbReference type="OrthoDB" id="4456959at2759"/>
<evidence type="ECO:0000256" key="3">
    <source>
        <dbReference type="ARBA" id="ARBA00023125"/>
    </source>
</evidence>
<feature type="compositionally biased region" description="Polar residues" evidence="6">
    <location>
        <begin position="378"/>
        <end position="394"/>
    </location>
</feature>